<evidence type="ECO:0000313" key="1">
    <source>
        <dbReference type="EMBL" id="KAI4808436.1"/>
    </source>
</evidence>
<reference evidence="1" key="1">
    <citation type="submission" date="2022-05" db="EMBL/GenBank/DDBJ databases">
        <title>Chromosome-level genome of Chaenocephalus aceratus.</title>
        <authorList>
            <person name="Park H."/>
        </authorList>
    </citation>
    <scope>NUCLEOTIDE SEQUENCE</scope>
    <source>
        <strain evidence="1">KU_202001</strain>
    </source>
</reference>
<keyword evidence="2" id="KW-1185">Reference proteome</keyword>
<name>A0ACB9W5Q5_CHAAC</name>
<sequence length="736" mass="83402">FFLLVCLPWLATVRRCGGALALFVWGTLYVTAIVFIFTGGPVTAWEQVAFFLFLSLSVYTVLPLSMAWALMVGIWTSVSHIVIISVYVPVTSPDTPDLAVQLVANAFLFVCVNCVGIFHLWMTERDLRKSNMKREEFSTVRSQKEIKKYQQEKLLLSVLPRYIAMELKTEVIKKLFKPETEKKNENNPHNFYSLYVRKHRDVRFDDIAKTNGCLRIKILGDCYYCVSGLPDPIPTHAMNCVKMGLDMCSGISLLREATGVDISMRVGVHTGNVLCGVIGLQKWQYDVWSHDVTLANHMESGGLPGRVHITEETHQHLDGAYEVEEGDGGSRDPLLEGRKTYMVIDPKAKRRRRTLGNHLASGETRQRASIRMSQYMQSWRTIHPFADLSNPNATHPLRPIVTPNNTLNQSHYSAERQPGQSNTLLVDNGMRGSLDTMDNAGRRLKKLNCLTLLFNDLSLERKFRLSEVKGLHHSISCTAFVFVTIFAVQILVSKNNFELAVSYGVTFPVFVLLLSIAFTGYLEKWRSKMPLVVQWISGLSRGVSSRAVLRLFVVVLCLLITLLMAFLNLIFIPGNNCTSITDRKELEDLQLYSVPYYLYCCLLAMLGVIVFVRTCLSVKALLLTLAVVVYLALFLHVYAPRSHCLIDMLYTNGTKPGILKDPQIMSGVWLVIFYIVCLILARQDELSCRVDFLLDHCFKTEREEMETMENVNKLLLQNVLPLHVASYFIGKNIRNQ</sequence>
<dbReference type="EMBL" id="CM043802">
    <property type="protein sequence ID" value="KAI4808436.1"/>
    <property type="molecule type" value="Genomic_DNA"/>
</dbReference>
<organism evidence="1 2">
    <name type="scientific">Chaenocephalus aceratus</name>
    <name type="common">Blackfin icefish</name>
    <name type="synonym">Chaenichthys aceratus</name>
    <dbReference type="NCBI Taxonomy" id="36190"/>
    <lineage>
        <taxon>Eukaryota</taxon>
        <taxon>Metazoa</taxon>
        <taxon>Chordata</taxon>
        <taxon>Craniata</taxon>
        <taxon>Vertebrata</taxon>
        <taxon>Euteleostomi</taxon>
        <taxon>Actinopterygii</taxon>
        <taxon>Neopterygii</taxon>
        <taxon>Teleostei</taxon>
        <taxon>Neoteleostei</taxon>
        <taxon>Acanthomorphata</taxon>
        <taxon>Eupercaria</taxon>
        <taxon>Perciformes</taxon>
        <taxon>Notothenioidei</taxon>
        <taxon>Channichthyidae</taxon>
        <taxon>Chaenocephalus</taxon>
    </lineage>
</organism>
<accession>A0ACB9W5Q5</accession>
<protein>
    <submittedName>
        <fullName evidence="1">Uncharacterized protein</fullName>
    </submittedName>
</protein>
<proteinExistence type="predicted"/>
<dbReference type="Proteomes" id="UP001057452">
    <property type="component" value="Chromosome 18"/>
</dbReference>
<feature type="non-terminal residue" evidence="1">
    <location>
        <position position="1"/>
    </location>
</feature>
<gene>
    <name evidence="1" type="ORF">KUCAC02_000495</name>
</gene>
<comment type="caution">
    <text evidence="1">The sequence shown here is derived from an EMBL/GenBank/DDBJ whole genome shotgun (WGS) entry which is preliminary data.</text>
</comment>
<evidence type="ECO:0000313" key="2">
    <source>
        <dbReference type="Proteomes" id="UP001057452"/>
    </source>
</evidence>
<feature type="non-terminal residue" evidence="1">
    <location>
        <position position="736"/>
    </location>
</feature>